<feature type="transmembrane region" description="Helical" evidence="6">
    <location>
        <begin position="123"/>
        <end position="141"/>
    </location>
</feature>
<feature type="transmembrane region" description="Helical" evidence="6">
    <location>
        <begin position="161"/>
        <end position="178"/>
    </location>
</feature>
<dbReference type="PANTHER" id="PTHR30250:SF11">
    <property type="entry name" value="O-ANTIGEN TRANSPORTER-RELATED"/>
    <property type="match status" value="1"/>
</dbReference>
<feature type="transmembrane region" description="Helical" evidence="6">
    <location>
        <begin position="184"/>
        <end position="205"/>
    </location>
</feature>
<feature type="transmembrane region" description="Helical" evidence="6">
    <location>
        <begin position="338"/>
        <end position="360"/>
    </location>
</feature>
<dbReference type="Proteomes" id="UP000807825">
    <property type="component" value="Unassembled WGS sequence"/>
</dbReference>
<gene>
    <name evidence="7" type="ORF">HY912_21255</name>
</gene>
<feature type="transmembrane region" description="Helical" evidence="6">
    <location>
        <begin position="20"/>
        <end position="41"/>
    </location>
</feature>
<keyword evidence="4 6" id="KW-1133">Transmembrane helix</keyword>
<evidence type="ECO:0000256" key="5">
    <source>
        <dbReference type="ARBA" id="ARBA00023136"/>
    </source>
</evidence>
<evidence type="ECO:0000256" key="2">
    <source>
        <dbReference type="ARBA" id="ARBA00022475"/>
    </source>
</evidence>
<evidence type="ECO:0000256" key="1">
    <source>
        <dbReference type="ARBA" id="ARBA00004651"/>
    </source>
</evidence>
<name>A0A9D6Z5I9_9BACT</name>
<evidence type="ECO:0000313" key="8">
    <source>
        <dbReference type="Proteomes" id="UP000807825"/>
    </source>
</evidence>
<feature type="transmembrane region" description="Helical" evidence="6">
    <location>
        <begin position="95"/>
        <end position="117"/>
    </location>
</feature>
<organism evidence="7 8">
    <name type="scientific">Desulfomonile tiedjei</name>
    <dbReference type="NCBI Taxonomy" id="2358"/>
    <lineage>
        <taxon>Bacteria</taxon>
        <taxon>Pseudomonadati</taxon>
        <taxon>Thermodesulfobacteriota</taxon>
        <taxon>Desulfomonilia</taxon>
        <taxon>Desulfomonilales</taxon>
        <taxon>Desulfomonilaceae</taxon>
        <taxon>Desulfomonile</taxon>
    </lineage>
</organism>
<dbReference type="AlphaFoldDB" id="A0A9D6Z5I9"/>
<keyword evidence="3 6" id="KW-0812">Transmembrane</keyword>
<dbReference type="PANTHER" id="PTHR30250">
    <property type="entry name" value="PST FAMILY PREDICTED COLANIC ACID TRANSPORTER"/>
    <property type="match status" value="1"/>
</dbReference>
<keyword evidence="5 6" id="KW-0472">Membrane</keyword>
<dbReference type="InterPro" id="IPR050833">
    <property type="entry name" value="Poly_Biosynth_Transport"/>
</dbReference>
<evidence type="ECO:0000256" key="3">
    <source>
        <dbReference type="ARBA" id="ARBA00022692"/>
    </source>
</evidence>
<feature type="transmembrane region" description="Helical" evidence="6">
    <location>
        <begin position="304"/>
        <end position="326"/>
    </location>
</feature>
<evidence type="ECO:0008006" key="9">
    <source>
        <dbReference type="Google" id="ProtNLM"/>
    </source>
</evidence>
<evidence type="ECO:0000313" key="7">
    <source>
        <dbReference type="EMBL" id="MBI5252030.1"/>
    </source>
</evidence>
<feature type="transmembrane region" description="Helical" evidence="6">
    <location>
        <begin position="234"/>
        <end position="258"/>
    </location>
</feature>
<dbReference type="EMBL" id="JACRDE010000554">
    <property type="protein sequence ID" value="MBI5252030.1"/>
    <property type="molecule type" value="Genomic_DNA"/>
</dbReference>
<feature type="transmembrane region" description="Helical" evidence="6">
    <location>
        <begin position="53"/>
        <end position="74"/>
    </location>
</feature>
<protein>
    <recommendedName>
        <fullName evidence="9">Membrane protein involved in the export of O-antigen and teichoic acid</fullName>
    </recommendedName>
</protein>
<evidence type="ECO:0000256" key="4">
    <source>
        <dbReference type="ARBA" id="ARBA00022989"/>
    </source>
</evidence>
<evidence type="ECO:0000256" key="6">
    <source>
        <dbReference type="SAM" id="Phobius"/>
    </source>
</evidence>
<reference evidence="7" key="1">
    <citation type="submission" date="2020-07" db="EMBL/GenBank/DDBJ databases">
        <title>Huge and variable diversity of episymbiotic CPR bacteria and DPANN archaea in groundwater ecosystems.</title>
        <authorList>
            <person name="He C.Y."/>
            <person name="Keren R."/>
            <person name="Whittaker M."/>
            <person name="Farag I.F."/>
            <person name="Doudna J."/>
            <person name="Cate J.H.D."/>
            <person name="Banfield J.F."/>
        </authorList>
    </citation>
    <scope>NUCLEOTIDE SEQUENCE</scope>
    <source>
        <strain evidence="7">NC_groundwater_1664_Pr3_B-0.1um_52_9</strain>
    </source>
</reference>
<proteinExistence type="predicted"/>
<dbReference type="GO" id="GO:0005886">
    <property type="term" value="C:plasma membrane"/>
    <property type="evidence" value="ECO:0007669"/>
    <property type="project" value="UniProtKB-SubCell"/>
</dbReference>
<comment type="subcellular location">
    <subcellularLocation>
        <location evidence="1">Cell membrane</location>
        <topology evidence="1">Multi-pass membrane protein</topology>
    </subcellularLocation>
</comment>
<accession>A0A9D6Z5I9</accession>
<feature type="transmembrane region" description="Helical" evidence="6">
    <location>
        <begin position="398"/>
        <end position="421"/>
    </location>
</feature>
<sequence length="463" mass="49909">MSLRIQKFQITSQSAKALMVRTCGLGLMYVATAAAANYLGAMQFGVFSSVLSLTPILAAIAVGGVDVFAAKTLATISDRNPSKIAREVAVTHADGLLGIAFGLALISMIVIAAVSLGINEDKYGVLIHAMYIFPVFLLIYIRQYITVSLSSAANAMFPEQVILPSLFVLGLAVAHIFFSPLSTGLVLGNYFCAAVLTWITGLYLIRNESCIARSLTVPLTVRDLVDRLNSGRPFLLAAVSSVIMTNAVTVLVSLFFGFKEAGLYFAAWRLAHLPSMPLQVIENVVMPSAARLHSLGDREGLSNLARFSATLSCASGIAISVVLICFHERFLSLFGQEFVGAGPVLIILLIGQTLTTVTGPKQSLMRMTGLEIVFSRTFAVASVLLPLAVYLAARFGGIVAVALCVAVMVAALDLTFCLFLWKKRGVVSLPYGPGVLLKYFSRTQWRQSTFQEKVKFIWQILSL</sequence>
<feature type="transmembrane region" description="Helical" evidence="6">
    <location>
        <begin position="372"/>
        <end position="391"/>
    </location>
</feature>
<keyword evidence="2" id="KW-1003">Cell membrane</keyword>
<comment type="caution">
    <text evidence="7">The sequence shown here is derived from an EMBL/GenBank/DDBJ whole genome shotgun (WGS) entry which is preliminary data.</text>
</comment>